<keyword evidence="2" id="KW-1005">Bacterial flagellum biogenesis</keyword>
<dbReference type="GO" id="GO:0044781">
    <property type="term" value="P:bacterial-type flagellum organization"/>
    <property type="evidence" value="ECO:0007669"/>
    <property type="project" value="UniProtKB-KW"/>
</dbReference>
<dbReference type="AlphaFoldDB" id="A0A931H9M1"/>
<keyword evidence="4" id="KW-0282">Flagellum</keyword>
<evidence type="ECO:0000256" key="3">
    <source>
        <dbReference type="ARBA" id="ARBA00022884"/>
    </source>
</evidence>
<keyword evidence="4" id="KW-0966">Cell projection</keyword>
<keyword evidence="3" id="KW-0694">RNA-binding</keyword>
<dbReference type="InterPro" id="IPR009967">
    <property type="entry name" value="Flagellum_FlbT"/>
</dbReference>
<dbReference type="GO" id="GO:0006402">
    <property type="term" value="P:mRNA catabolic process"/>
    <property type="evidence" value="ECO:0007669"/>
    <property type="project" value="InterPro"/>
</dbReference>
<comment type="caution">
    <text evidence="4">The sequence shown here is derived from an EMBL/GenBank/DDBJ whole genome shotgun (WGS) entry which is preliminary data.</text>
</comment>
<organism evidence="4 5">
    <name type="scientific">Novosphingobium aureum</name>
    <dbReference type="NCBI Taxonomy" id="2792964"/>
    <lineage>
        <taxon>Bacteria</taxon>
        <taxon>Pseudomonadati</taxon>
        <taxon>Pseudomonadota</taxon>
        <taxon>Alphaproteobacteria</taxon>
        <taxon>Sphingomonadales</taxon>
        <taxon>Sphingomonadaceae</taxon>
        <taxon>Novosphingobium</taxon>
    </lineage>
</organism>
<proteinExistence type="predicted"/>
<sequence>MTLRISLRNNEQVIVNGAVLRSQGRTDLIVENNAMILRGRDVMKPEDADTPAKQLYFATMMAYIDQDELVEHRKAVLARLEQLLGALENPEAKSVCIRFAQHVGSGQFYAALVDCRWLIGYEAEALDRLAGPFSGQGGDGGVSADTPDV</sequence>
<evidence type="ECO:0000313" key="4">
    <source>
        <dbReference type="EMBL" id="MBH0111912.1"/>
    </source>
</evidence>
<keyword evidence="4" id="KW-0969">Cilium</keyword>
<dbReference type="GO" id="GO:0048027">
    <property type="term" value="F:mRNA 5'-UTR binding"/>
    <property type="evidence" value="ECO:0007669"/>
    <property type="project" value="InterPro"/>
</dbReference>
<gene>
    <name evidence="4" type="ORF">I5E68_02965</name>
</gene>
<dbReference type="GO" id="GO:1902209">
    <property type="term" value="P:negative regulation of bacterial-type flagellum assembly"/>
    <property type="evidence" value="ECO:0007669"/>
    <property type="project" value="InterPro"/>
</dbReference>
<keyword evidence="1" id="KW-0678">Repressor</keyword>
<name>A0A931H9M1_9SPHN</name>
<reference evidence="4" key="1">
    <citation type="submission" date="2020-11" db="EMBL/GenBank/DDBJ databases">
        <title>Novosphingobium aureum sp. nov., a marine bacterium isolated from sediment of a salt flat.</title>
        <authorList>
            <person name="Yoo Y."/>
            <person name="Kim J.-J."/>
        </authorList>
    </citation>
    <scope>NUCLEOTIDE SEQUENCE</scope>
    <source>
        <strain evidence="4">YJ-S2-02</strain>
    </source>
</reference>
<keyword evidence="5" id="KW-1185">Reference proteome</keyword>
<evidence type="ECO:0000256" key="2">
    <source>
        <dbReference type="ARBA" id="ARBA00022795"/>
    </source>
</evidence>
<dbReference type="RefSeq" id="WP_197160623.1">
    <property type="nucleotide sequence ID" value="NZ_JADZGI010000001.1"/>
</dbReference>
<protein>
    <submittedName>
        <fullName evidence="4">Flagellar biosynthesis repressor FlbT</fullName>
    </submittedName>
</protein>
<dbReference type="EMBL" id="JADZGI010000001">
    <property type="protein sequence ID" value="MBH0111912.1"/>
    <property type="molecule type" value="Genomic_DNA"/>
</dbReference>
<dbReference type="Pfam" id="PF07378">
    <property type="entry name" value="FlbT"/>
    <property type="match status" value="1"/>
</dbReference>
<dbReference type="Proteomes" id="UP000617634">
    <property type="component" value="Unassembled WGS sequence"/>
</dbReference>
<accession>A0A931H9M1</accession>
<evidence type="ECO:0000313" key="5">
    <source>
        <dbReference type="Proteomes" id="UP000617634"/>
    </source>
</evidence>
<evidence type="ECO:0000256" key="1">
    <source>
        <dbReference type="ARBA" id="ARBA00022491"/>
    </source>
</evidence>